<keyword evidence="3" id="KW-0732">Signal</keyword>
<evidence type="ECO:0000256" key="3">
    <source>
        <dbReference type="ARBA" id="ARBA00022729"/>
    </source>
</evidence>
<feature type="domain" description="Peptidase S8/S53" evidence="10">
    <location>
        <begin position="159"/>
        <end position="595"/>
    </location>
</feature>
<evidence type="ECO:0000259" key="10">
    <source>
        <dbReference type="Pfam" id="PF00082"/>
    </source>
</evidence>
<dbReference type="InterPro" id="IPR000209">
    <property type="entry name" value="Peptidase_S8/S53_dom"/>
</dbReference>
<comment type="caution">
    <text evidence="12">The sequence shown here is derived from an EMBL/GenBank/DDBJ whole genome shotgun (WGS) entry which is preliminary data.</text>
</comment>
<dbReference type="PROSITE" id="PS51892">
    <property type="entry name" value="SUBTILASE"/>
    <property type="match status" value="1"/>
</dbReference>
<reference evidence="12" key="1">
    <citation type="journal article" date="2020" name="Phytopathology">
        <title>Genome Sequence Resources of Colletotrichum truncatum, C. plurivorum, C. musicola, and C. sojae: Four Species Pathogenic to Soybean (Glycine max).</title>
        <authorList>
            <person name="Rogerio F."/>
            <person name="Boufleur T.R."/>
            <person name="Ciampi-Guillardi M."/>
            <person name="Sukno S.A."/>
            <person name="Thon M.R."/>
            <person name="Massola Junior N.S."/>
            <person name="Baroncelli R."/>
        </authorList>
    </citation>
    <scope>NUCLEOTIDE SEQUENCE</scope>
    <source>
        <strain evidence="12">LFN00145</strain>
    </source>
</reference>
<accession>A0A8H6NAF9</accession>
<dbReference type="SUPFAM" id="SSF52743">
    <property type="entry name" value="Subtilisin-like"/>
    <property type="match status" value="1"/>
</dbReference>
<dbReference type="InterPro" id="IPR022398">
    <property type="entry name" value="Peptidase_S8_His-AS"/>
</dbReference>
<evidence type="ECO:0000313" key="13">
    <source>
        <dbReference type="Proteomes" id="UP000654918"/>
    </source>
</evidence>
<dbReference type="InterPro" id="IPR015500">
    <property type="entry name" value="Peptidase_S8_subtilisin-rel"/>
</dbReference>
<feature type="active site" description="Charge relay system" evidence="6 7">
    <location>
        <position position="556"/>
    </location>
</feature>
<sequence>MRLVTRFTAAAAYSLAVVTSQAIPKTYFVELSQDAAAGGLDLSPDTLADKAAELSVALQVRFEFRDKSIFYGASVALESDLDAEKLRSLPGVENVIPVQRFEHPERPSRPALPSVGLNSAGAGSKSARSVFPRQSSQLDWNSPHAMTGVDRLHVKGILGKGIRVAVMDTGIDYNHPALGGCFGEGCKVEFGYDFVGPAYGDNGGSTPRPGPDPGIGSCYEGYHGTHVAGIIGMEVPSNASLFPGLVGVAPRATLGMYRVFGCSGFASEDAMVAGMQKAVEDRADVLSISIGYPGTWSGYPKSPLSAAVAALRAKGIAVVASAGNAAANGMFSLNLPGGSDGSFAVASVENTKILTYPARGSDGVEFRYANLYPLEEGEYPVAWAGRNSSSRYNYGCSATDYPPVSSLSEPIGNYILAVKKSKSCNIMRIQELAAAANYTKVLTYPDPLIDDIFVTSHIHNPPVLTADGTVFPMGSTIGKTLSNAAQSTVPYKVIIESQTPLLEDQLGGGSPNNFSSIGPNSDFAFKPNIAGPGGSILATFPLVEKSGGFGIIGGTSMAAPYIAGVYALIKSQHPSLSVDEICELMQTTAKQIGMADREGVSPVGQQGAGLVQAYDALFSKSVVQPGQFEMVDIEQGTFTIDNPSDGEVTYSLSNIPATGIAPFASGPGRTDQVNYIRESFSAKLTFAEGEQITIPAGGSANVTFTVTLPADVDAKNVPIYSGFIGITSTLNETFSIPYMGPAYNYTAADPVGRSPLTPEQKANALTPTRDRFSAPQVFANSDKTDLGNYRAFNFQYPDYPVAYISTLQPLRQLRFDVVRASTNFTPTWYGYDPEVVFDNLTETAMADNGTVGGLSILGAVEVQDGWLPRTNYQASWSYSILDVTGSRGLGLKKGSYRILIRWLKFFRDEEDPEAWESWMSGVVDVLEDTFEPTPPY</sequence>
<dbReference type="InterPro" id="IPR036852">
    <property type="entry name" value="Peptidase_S8/S53_dom_sf"/>
</dbReference>
<feature type="active site" description="Charge relay system" evidence="6 7">
    <location>
        <position position="168"/>
    </location>
</feature>
<evidence type="ECO:0000313" key="12">
    <source>
        <dbReference type="EMBL" id="KAF6825588.1"/>
    </source>
</evidence>
<dbReference type="GO" id="GO:0004252">
    <property type="term" value="F:serine-type endopeptidase activity"/>
    <property type="evidence" value="ECO:0007669"/>
    <property type="project" value="UniProtKB-UniRule"/>
</dbReference>
<dbReference type="InterPro" id="IPR023827">
    <property type="entry name" value="Peptidase_S8_Asp-AS"/>
</dbReference>
<dbReference type="PANTHER" id="PTHR43806">
    <property type="entry name" value="PEPTIDASE S8"/>
    <property type="match status" value="1"/>
</dbReference>
<keyword evidence="4 7" id="KW-0378">Hydrolase</keyword>
<dbReference type="Gene3D" id="3.40.50.200">
    <property type="entry name" value="Peptidase S8/S53 domain"/>
    <property type="match status" value="2"/>
</dbReference>
<evidence type="ECO:0000256" key="9">
    <source>
        <dbReference type="SAM" id="MobiDB-lite"/>
    </source>
</evidence>
<evidence type="ECO:0000256" key="8">
    <source>
        <dbReference type="RuleBase" id="RU003355"/>
    </source>
</evidence>
<dbReference type="PRINTS" id="PR00723">
    <property type="entry name" value="SUBTILISIN"/>
</dbReference>
<keyword evidence="13" id="KW-1185">Reference proteome</keyword>
<dbReference type="PROSITE" id="PS00137">
    <property type="entry name" value="SUBTILASE_HIS"/>
    <property type="match status" value="1"/>
</dbReference>
<gene>
    <name evidence="12" type="ORF">CPLU01_10166</name>
</gene>
<evidence type="ECO:0000256" key="6">
    <source>
        <dbReference type="PIRSR" id="PIRSR615500-1"/>
    </source>
</evidence>
<dbReference type="AlphaFoldDB" id="A0A8H6NAF9"/>
<dbReference type="InterPro" id="IPR010435">
    <property type="entry name" value="C5a/SBT2-like_Fn3"/>
</dbReference>
<dbReference type="GO" id="GO:0006508">
    <property type="term" value="P:proteolysis"/>
    <property type="evidence" value="ECO:0007669"/>
    <property type="project" value="UniProtKB-KW"/>
</dbReference>
<proteinExistence type="inferred from homology"/>
<evidence type="ECO:0000259" key="11">
    <source>
        <dbReference type="Pfam" id="PF06280"/>
    </source>
</evidence>
<dbReference type="EMBL" id="WIGO01000170">
    <property type="protein sequence ID" value="KAF6825588.1"/>
    <property type="molecule type" value="Genomic_DNA"/>
</dbReference>
<dbReference type="InterPro" id="IPR050131">
    <property type="entry name" value="Peptidase_S8_subtilisin-like"/>
</dbReference>
<dbReference type="Gene3D" id="2.60.40.1710">
    <property type="entry name" value="Subtilisin-like superfamily"/>
    <property type="match status" value="1"/>
</dbReference>
<name>A0A8H6NAF9_9PEZI</name>
<dbReference type="PROSITE" id="PS00136">
    <property type="entry name" value="SUBTILASE_ASP"/>
    <property type="match status" value="1"/>
</dbReference>
<dbReference type="PANTHER" id="PTHR43806:SF66">
    <property type="entry name" value="SERIN ENDOPEPTIDASE"/>
    <property type="match status" value="1"/>
</dbReference>
<feature type="region of interest" description="Disordered" evidence="9">
    <location>
        <begin position="100"/>
        <end position="134"/>
    </location>
</feature>
<dbReference type="GO" id="GO:0016020">
    <property type="term" value="C:membrane"/>
    <property type="evidence" value="ECO:0007669"/>
    <property type="project" value="InterPro"/>
</dbReference>
<comment type="similarity">
    <text evidence="1 7 8">Belongs to the peptidase S8 family.</text>
</comment>
<organism evidence="12 13">
    <name type="scientific">Colletotrichum plurivorum</name>
    <dbReference type="NCBI Taxonomy" id="2175906"/>
    <lineage>
        <taxon>Eukaryota</taxon>
        <taxon>Fungi</taxon>
        <taxon>Dikarya</taxon>
        <taxon>Ascomycota</taxon>
        <taxon>Pezizomycotina</taxon>
        <taxon>Sordariomycetes</taxon>
        <taxon>Hypocreomycetidae</taxon>
        <taxon>Glomerellales</taxon>
        <taxon>Glomerellaceae</taxon>
        <taxon>Colletotrichum</taxon>
        <taxon>Colletotrichum orchidearum species complex</taxon>
    </lineage>
</organism>
<dbReference type="Pfam" id="PF00082">
    <property type="entry name" value="Peptidase_S8"/>
    <property type="match status" value="1"/>
</dbReference>
<keyword evidence="5 7" id="KW-0720">Serine protease</keyword>
<dbReference type="Pfam" id="PF06280">
    <property type="entry name" value="fn3_5"/>
    <property type="match status" value="1"/>
</dbReference>
<feature type="domain" description="C5a peptidase/Subtilisin-like protease SBT2-like Fn3-like" evidence="11">
    <location>
        <begin position="637"/>
        <end position="739"/>
    </location>
</feature>
<keyword evidence="2 7" id="KW-0645">Protease</keyword>
<evidence type="ECO:0000256" key="2">
    <source>
        <dbReference type="ARBA" id="ARBA00022670"/>
    </source>
</evidence>
<evidence type="ECO:0000256" key="5">
    <source>
        <dbReference type="ARBA" id="ARBA00022825"/>
    </source>
</evidence>
<protein>
    <submittedName>
        <fullName evidence="12">Subtilisin-like protease</fullName>
    </submittedName>
</protein>
<dbReference type="InterPro" id="IPR023828">
    <property type="entry name" value="Peptidase_S8_Ser-AS"/>
</dbReference>
<evidence type="ECO:0000256" key="1">
    <source>
        <dbReference type="ARBA" id="ARBA00011073"/>
    </source>
</evidence>
<evidence type="ECO:0000256" key="7">
    <source>
        <dbReference type="PROSITE-ProRule" id="PRU01240"/>
    </source>
</evidence>
<evidence type="ECO:0000256" key="4">
    <source>
        <dbReference type="ARBA" id="ARBA00022801"/>
    </source>
</evidence>
<dbReference type="Proteomes" id="UP000654918">
    <property type="component" value="Unassembled WGS sequence"/>
</dbReference>
<feature type="active site" description="Charge relay system" evidence="6 7">
    <location>
        <position position="223"/>
    </location>
</feature>
<dbReference type="PROSITE" id="PS00138">
    <property type="entry name" value="SUBTILASE_SER"/>
    <property type="match status" value="1"/>
</dbReference>